<feature type="chain" id="PRO_5038561165" evidence="1">
    <location>
        <begin position="24"/>
        <end position="853"/>
    </location>
</feature>
<evidence type="ECO:0000256" key="1">
    <source>
        <dbReference type="SAM" id="SignalP"/>
    </source>
</evidence>
<evidence type="ECO:0000313" key="2">
    <source>
        <dbReference type="EMBL" id="GII48533.1"/>
    </source>
</evidence>
<dbReference type="Proteomes" id="UP000644610">
    <property type="component" value="Unassembled WGS sequence"/>
</dbReference>
<dbReference type="AlphaFoldDB" id="A0A8J3UNN6"/>
<sequence length="853" mass="90491">MPLAWNPLRRAALAALTGTAVMASVLSVPGDGWAAGRMTPVSAAAGVVAPADAPGTRKTVKLATGERLDVIPRSGSKVQIAPAQGTSVNRYAYASTGGTLTVQPLDRSRPLQATKIATGVRRPVAKAAAAAAATYPVKFDITSKDWVYGKSIYIWNSKTWVYYPVKDEYGTPRATASLPAGDYFSVVLYGAWDEPSYILVKSFKVTTAGLTVRFQESTAKETAIQVDDPTARRYTSAVWLTLPNGDIAGFAGGGSANLYVTPFSHAGVRLRLGDVLVKQGTSASMATPYIYNLYREYAGTVPSSPVTHVRSSSLAKTLTWVRSQGNGSIGSLDSAPITSDWTLPSLMAPVKTGRSVTQYFTPRVTFLRDLIYGQSYNHRLELPMLTAPAGTVPGETLGVAPFAPRRIPHGSSQRTATKMYVYEPYAFTDARGNTGFDSRAKVAYRLTSNGRTIAAADNLTSYDGLTADVTADRAEYELDHTVTRTVPYSRLSTRIESEWKFSSATHYAGYEDLPLVDVDFTLSGINASNTATSSTPVRVTAAAATRTLLAATDTVTGLEYSTDDGAHWTALPVSGSKASVSAEIKVPSTASFVSLRASAKDDNGTSLRRTVIRAFAGPKQQGDRTVGKTKITNVTVNGGKPIRFDASGSSTIKARFTATDPSGIIDGDLYLYHGSYNTPDGVVMDGNPATCTKASVWTSVCEVTFLIDARDALGRNALAGPWKVAAWANAADKKSYADLHAAATVSIVGLSRLTADATPEPVRKGKALTVTGKLTRANWQTGTYTGYAGQSVNLQFRKSGTSAYVTKKTVKTDASGNLRTTITASANGFWRYVFAGSSTTVAVTSAADGVVVH</sequence>
<evidence type="ECO:0000313" key="3">
    <source>
        <dbReference type="Proteomes" id="UP000644610"/>
    </source>
</evidence>
<gene>
    <name evidence="2" type="ORF">Psi02_49570</name>
</gene>
<protein>
    <submittedName>
        <fullName evidence="2">Uncharacterized protein</fullName>
    </submittedName>
</protein>
<reference evidence="2" key="1">
    <citation type="submission" date="2021-01" db="EMBL/GenBank/DDBJ databases">
        <title>Whole genome shotgun sequence of Planotetraspora silvatica NBRC 100141.</title>
        <authorList>
            <person name="Komaki H."/>
            <person name="Tamura T."/>
        </authorList>
    </citation>
    <scope>NUCLEOTIDE SEQUENCE</scope>
    <source>
        <strain evidence="2">NBRC 100141</strain>
    </source>
</reference>
<name>A0A8J3UNN6_9ACTN</name>
<keyword evidence="3" id="KW-1185">Reference proteome</keyword>
<dbReference type="RefSeq" id="WP_203978001.1">
    <property type="nucleotide sequence ID" value="NZ_BAAAKY010000026.1"/>
</dbReference>
<comment type="caution">
    <text evidence="2">The sequence shown here is derived from an EMBL/GenBank/DDBJ whole genome shotgun (WGS) entry which is preliminary data.</text>
</comment>
<organism evidence="2 3">
    <name type="scientific">Planotetraspora silvatica</name>
    <dbReference type="NCBI Taxonomy" id="234614"/>
    <lineage>
        <taxon>Bacteria</taxon>
        <taxon>Bacillati</taxon>
        <taxon>Actinomycetota</taxon>
        <taxon>Actinomycetes</taxon>
        <taxon>Streptosporangiales</taxon>
        <taxon>Streptosporangiaceae</taxon>
        <taxon>Planotetraspora</taxon>
    </lineage>
</organism>
<dbReference type="EMBL" id="BOOQ01000032">
    <property type="protein sequence ID" value="GII48533.1"/>
    <property type="molecule type" value="Genomic_DNA"/>
</dbReference>
<proteinExistence type="predicted"/>
<feature type="signal peptide" evidence="1">
    <location>
        <begin position="1"/>
        <end position="23"/>
    </location>
</feature>
<accession>A0A8J3UNN6</accession>
<keyword evidence="1" id="KW-0732">Signal</keyword>